<evidence type="ECO:0000256" key="1">
    <source>
        <dbReference type="ARBA" id="ARBA00023015"/>
    </source>
</evidence>
<proteinExistence type="predicted"/>
<dbReference type="Proteomes" id="UP000317982">
    <property type="component" value="Unassembled WGS sequence"/>
</dbReference>
<evidence type="ECO:0000256" key="4">
    <source>
        <dbReference type="PROSITE-ProRule" id="PRU00335"/>
    </source>
</evidence>
<evidence type="ECO:0000313" key="6">
    <source>
        <dbReference type="EMBL" id="TQS42476.1"/>
    </source>
</evidence>
<dbReference type="Pfam" id="PF00440">
    <property type="entry name" value="TetR_N"/>
    <property type="match status" value="1"/>
</dbReference>
<gene>
    <name evidence="6" type="ORF">FL583_24560</name>
</gene>
<dbReference type="InterPro" id="IPR050109">
    <property type="entry name" value="HTH-type_TetR-like_transc_reg"/>
</dbReference>
<dbReference type="Gene3D" id="1.10.357.10">
    <property type="entry name" value="Tetracycline Repressor, domain 2"/>
    <property type="match status" value="1"/>
</dbReference>
<dbReference type="PROSITE" id="PS50977">
    <property type="entry name" value="HTH_TETR_2"/>
    <property type="match status" value="1"/>
</dbReference>
<dbReference type="PANTHER" id="PTHR30055">
    <property type="entry name" value="HTH-TYPE TRANSCRIPTIONAL REGULATOR RUTR"/>
    <property type="match status" value="1"/>
</dbReference>
<dbReference type="SUPFAM" id="SSF46689">
    <property type="entry name" value="Homeodomain-like"/>
    <property type="match status" value="1"/>
</dbReference>
<dbReference type="OrthoDB" id="8222629at2"/>
<dbReference type="SUPFAM" id="SSF48498">
    <property type="entry name" value="Tetracyclin repressor-like, C-terminal domain"/>
    <property type="match status" value="1"/>
</dbReference>
<organism evidence="6 7">
    <name type="scientific">Cryptosporangium phraense</name>
    <dbReference type="NCBI Taxonomy" id="2593070"/>
    <lineage>
        <taxon>Bacteria</taxon>
        <taxon>Bacillati</taxon>
        <taxon>Actinomycetota</taxon>
        <taxon>Actinomycetes</taxon>
        <taxon>Cryptosporangiales</taxon>
        <taxon>Cryptosporangiaceae</taxon>
        <taxon>Cryptosporangium</taxon>
    </lineage>
</organism>
<dbReference type="GO" id="GO:0003700">
    <property type="term" value="F:DNA-binding transcription factor activity"/>
    <property type="evidence" value="ECO:0007669"/>
    <property type="project" value="TreeGrafter"/>
</dbReference>
<evidence type="ECO:0000256" key="2">
    <source>
        <dbReference type="ARBA" id="ARBA00023125"/>
    </source>
</evidence>
<sequence>MGTAEPDPGASRHRAGVRSGDLGGRIVAAAAELLDETGDHASVSLRSIARRAGVSAPAIYGHYANVQSIFLVVVQEAFAELEQALRDSADRFPDEAGAAARQVDQDDPQMTVARLHAVCDAYLDFAVRRPQRYRIMFGGLWTATTALESSAVTRREVEALGQEALGVIVAALQGCIDAGVSTSTDAFADAVALWLGLHGLAHQRVAAAAFPWPGDIARRLISALAHVTGD</sequence>
<dbReference type="InParanoid" id="A0A545AME3"/>
<dbReference type="AlphaFoldDB" id="A0A545AME3"/>
<dbReference type="PANTHER" id="PTHR30055:SF234">
    <property type="entry name" value="HTH-TYPE TRANSCRIPTIONAL REGULATOR BETI"/>
    <property type="match status" value="1"/>
</dbReference>
<keyword evidence="1" id="KW-0805">Transcription regulation</keyword>
<name>A0A545AME3_9ACTN</name>
<feature type="DNA-binding region" description="H-T-H motif" evidence="4">
    <location>
        <begin position="44"/>
        <end position="63"/>
    </location>
</feature>
<feature type="domain" description="HTH tetR-type" evidence="5">
    <location>
        <begin position="20"/>
        <end position="81"/>
    </location>
</feature>
<accession>A0A545AME3</accession>
<comment type="caution">
    <text evidence="6">The sequence shown here is derived from an EMBL/GenBank/DDBJ whole genome shotgun (WGS) entry which is preliminary data.</text>
</comment>
<dbReference type="EMBL" id="VIRS01000018">
    <property type="protein sequence ID" value="TQS42476.1"/>
    <property type="molecule type" value="Genomic_DNA"/>
</dbReference>
<reference evidence="6 7" key="1">
    <citation type="submission" date="2019-07" db="EMBL/GenBank/DDBJ databases">
        <title>Cryptosporangium phraense sp. nov., isolated from plant litter.</title>
        <authorList>
            <person name="Suriyachadkun C."/>
        </authorList>
    </citation>
    <scope>NUCLEOTIDE SEQUENCE [LARGE SCALE GENOMIC DNA]</scope>
    <source>
        <strain evidence="6 7">A-T 5661</strain>
    </source>
</reference>
<dbReference type="Pfam" id="PF13305">
    <property type="entry name" value="TetR_C_33"/>
    <property type="match status" value="1"/>
</dbReference>
<keyword evidence="2 4" id="KW-0238">DNA-binding</keyword>
<dbReference type="InterPro" id="IPR036271">
    <property type="entry name" value="Tet_transcr_reg_TetR-rel_C_sf"/>
</dbReference>
<dbReference type="InterPro" id="IPR001647">
    <property type="entry name" value="HTH_TetR"/>
</dbReference>
<evidence type="ECO:0000259" key="5">
    <source>
        <dbReference type="PROSITE" id="PS50977"/>
    </source>
</evidence>
<evidence type="ECO:0000256" key="3">
    <source>
        <dbReference type="ARBA" id="ARBA00023163"/>
    </source>
</evidence>
<keyword evidence="7" id="KW-1185">Reference proteome</keyword>
<protein>
    <submittedName>
        <fullName evidence="6">TetR/AcrR family transcriptional regulator</fullName>
    </submittedName>
</protein>
<evidence type="ECO:0000313" key="7">
    <source>
        <dbReference type="Proteomes" id="UP000317982"/>
    </source>
</evidence>
<dbReference type="GO" id="GO:0000976">
    <property type="term" value="F:transcription cis-regulatory region binding"/>
    <property type="evidence" value="ECO:0007669"/>
    <property type="project" value="TreeGrafter"/>
</dbReference>
<keyword evidence="3" id="KW-0804">Transcription</keyword>
<dbReference type="InterPro" id="IPR025996">
    <property type="entry name" value="MT1864/Rv1816-like_C"/>
</dbReference>
<dbReference type="InterPro" id="IPR009057">
    <property type="entry name" value="Homeodomain-like_sf"/>
</dbReference>